<reference evidence="6 7" key="1">
    <citation type="journal article" date="2008" name="Int. J. Syst. Evol. Microbiol.">
        <title>Leifsonia pindariensis sp. nov., isolated from the Pindari glacier of the Indian Himalayas, and emended description of the genus Leifsonia.</title>
        <authorList>
            <person name="Reddy G.S."/>
            <person name="Prabagaran S.R."/>
            <person name="Shivaji S."/>
        </authorList>
    </citation>
    <scope>NUCLEOTIDE SEQUENCE [LARGE SCALE GENOMIC DNA]</scope>
    <source>
        <strain evidence="6 7">PON 10</strain>
    </source>
</reference>
<name>A0ABX5AYD4_9MICO</name>
<dbReference type="Gene3D" id="2.60.40.1220">
    <property type="match status" value="1"/>
</dbReference>
<feature type="signal peptide" evidence="4">
    <location>
        <begin position="1"/>
        <end position="32"/>
    </location>
</feature>
<feature type="domain" description="CopC" evidence="5">
    <location>
        <begin position="33"/>
        <end position="128"/>
    </location>
</feature>
<evidence type="ECO:0000256" key="1">
    <source>
        <dbReference type="ARBA" id="ARBA00022729"/>
    </source>
</evidence>
<keyword evidence="3" id="KW-1133">Transmembrane helix</keyword>
<accession>A0ABX5AYD4</accession>
<feature type="transmembrane region" description="Helical" evidence="3">
    <location>
        <begin position="176"/>
        <end position="197"/>
    </location>
</feature>
<feature type="chain" id="PRO_5045658458" description="CopC domain-containing protein" evidence="4">
    <location>
        <begin position="33"/>
        <end position="201"/>
    </location>
</feature>
<dbReference type="InterPro" id="IPR014756">
    <property type="entry name" value="Ig_E-set"/>
</dbReference>
<dbReference type="SUPFAM" id="SSF81296">
    <property type="entry name" value="E set domains"/>
    <property type="match status" value="1"/>
</dbReference>
<keyword evidence="1 4" id="KW-0732">Signal</keyword>
<gene>
    <name evidence="6" type="ORF">GY24_03880</name>
</gene>
<dbReference type="InterPro" id="IPR007348">
    <property type="entry name" value="CopC_dom"/>
</dbReference>
<keyword evidence="2" id="KW-0186">Copper</keyword>
<evidence type="ECO:0000313" key="6">
    <source>
        <dbReference type="EMBL" id="PPL19900.1"/>
    </source>
</evidence>
<evidence type="ECO:0000256" key="2">
    <source>
        <dbReference type="ARBA" id="ARBA00023008"/>
    </source>
</evidence>
<sequence length="201" mass="19987">MLGMKNRRSGASIALALALGVVLFGAAAPASAHNQVLDTVPAADSVVTEQPGTFSVTTSDALLQAESGNAMVVSGPASDPRYYGEGCGVVTGGTLALDAQLGEPGTYTVTWRGISVDSHVISDSYEFEWAPAAGVELAAGTVEPSCAAASSGDGQTTTAPDAGNSGSEPAVALGDVLWIGGGIVAALLAVLLTVVLVRRKS</sequence>
<organism evidence="6 7">
    <name type="scientific">Microterricola pindariensis</name>
    <dbReference type="NCBI Taxonomy" id="478010"/>
    <lineage>
        <taxon>Bacteria</taxon>
        <taxon>Bacillati</taxon>
        <taxon>Actinomycetota</taxon>
        <taxon>Actinomycetes</taxon>
        <taxon>Micrococcales</taxon>
        <taxon>Microbacteriaceae</taxon>
        <taxon>Microterricola</taxon>
    </lineage>
</organism>
<keyword evidence="3" id="KW-0812">Transmembrane</keyword>
<keyword evidence="3" id="KW-0472">Membrane</keyword>
<comment type="caution">
    <text evidence="6">The sequence shown here is derived from an EMBL/GenBank/DDBJ whole genome shotgun (WGS) entry which is preliminary data.</text>
</comment>
<dbReference type="EMBL" id="MPZN01000007">
    <property type="protein sequence ID" value="PPL19900.1"/>
    <property type="molecule type" value="Genomic_DNA"/>
</dbReference>
<protein>
    <recommendedName>
        <fullName evidence="5">CopC domain-containing protein</fullName>
    </recommendedName>
</protein>
<proteinExistence type="predicted"/>
<evidence type="ECO:0000259" key="5">
    <source>
        <dbReference type="Pfam" id="PF04234"/>
    </source>
</evidence>
<evidence type="ECO:0000256" key="3">
    <source>
        <dbReference type="SAM" id="Phobius"/>
    </source>
</evidence>
<dbReference type="Proteomes" id="UP000237755">
    <property type="component" value="Unassembled WGS sequence"/>
</dbReference>
<evidence type="ECO:0000256" key="4">
    <source>
        <dbReference type="SAM" id="SignalP"/>
    </source>
</evidence>
<keyword evidence="7" id="KW-1185">Reference proteome</keyword>
<evidence type="ECO:0000313" key="7">
    <source>
        <dbReference type="Proteomes" id="UP000237755"/>
    </source>
</evidence>
<dbReference type="InterPro" id="IPR014755">
    <property type="entry name" value="Cu-Rt/internalin_Ig-like"/>
</dbReference>
<dbReference type="Pfam" id="PF04234">
    <property type="entry name" value="CopC"/>
    <property type="match status" value="1"/>
</dbReference>